<dbReference type="InterPro" id="IPR002035">
    <property type="entry name" value="VWF_A"/>
</dbReference>
<protein>
    <recommendedName>
        <fullName evidence="1">VWFA domain-containing protein</fullName>
    </recommendedName>
</protein>
<dbReference type="InterPro" id="IPR036465">
    <property type="entry name" value="vWFA_dom_sf"/>
</dbReference>
<evidence type="ECO:0000259" key="1">
    <source>
        <dbReference type="PROSITE" id="PS50234"/>
    </source>
</evidence>
<dbReference type="PROSITE" id="PS50234">
    <property type="entry name" value="VWFA"/>
    <property type="match status" value="1"/>
</dbReference>
<accession>A0A6C0JT12</accession>
<dbReference type="Pfam" id="PF00092">
    <property type="entry name" value="VWA"/>
    <property type="match status" value="1"/>
</dbReference>
<evidence type="ECO:0000313" key="2">
    <source>
        <dbReference type="EMBL" id="QHU06814.1"/>
    </source>
</evidence>
<dbReference type="Gene3D" id="3.40.50.410">
    <property type="entry name" value="von Willebrand factor, type A domain"/>
    <property type="match status" value="1"/>
</dbReference>
<dbReference type="SUPFAM" id="SSF53300">
    <property type="entry name" value="vWA-like"/>
    <property type="match status" value="1"/>
</dbReference>
<feature type="domain" description="VWFA" evidence="1">
    <location>
        <begin position="3"/>
        <end position="204"/>
    </location>
</feature>
<dbReference type="CDD" id="cd00198">
    <property type="entry name" value="vWFA"/>
    <property type="match status" value="1"/>
</dbReference>
<name>A0A6C0JT12_9ZZZZ</name>
<organism evidence="2">
    <name type="scientific">viral metagenome</name>
    <dbReference type="NCBI Taxonomy" id="1070528"/>
    <lineage>
        <taxon>unclassified sequences</taxon>
        <taxon>metagenomes</taxon>
        <taxon>organismal metagenomes</taxon>
    </lineage>
</organism>
<dbReference type="AlphaFoldDB" id="A0A6C0JT12"/>
<dbReference type="EMBL" id="MN740667">
    <property type="protein sequence ID" value="QHU06814.1"/>
    <property type="molecule type" value="Genomic_DNA"/>
</dbReference>
<reference evidence="2" key="1">
    <citation type="journal article" date="2020" name="Nature">
        <title>Giant virus diversity and host interactions through global metagenomics.</title>
        <authorList>
            <person name="Schulz F."/>
            <person name="Roux S."/>
            <person name="Paez-Espino D."/>
            <person name="Jungbluth S."/>
            <person name="Walsh D.A."/>
            <person name="Denef V.J."/>
            <person name="McMahon K.D."/>
            <person name="Konstantinidis K.T."/>
            <person name="Eloe-Fadrosh E.A."/>
            <person name="Kyrpides N.C."/>
            <person name="Woyke T."/>
        </authorList>
    </citation>
    <scope>NUCLEOTIDE SEQUENCE</scope>
    <source>
        <strain evidence="2">GVMAG-S-1038524-41</strain>
    </source>
</reference>
<proteinExistence type="predicted"/>
<sequence>MPDIIFLLDESASMTPHVKSYINGVNTLLTTQKQANPNSKFTMIKFSSEIKTLCVDTKMHTLPEFTSEFYKPNGITALYDAIGHAIKLKHTNRVTNSVIIILTDGEDNHSKNYTLETIAQQIMYMQRRGWVFVYIAANQNAQMIGEKLGIGTCLTYNETEKSIADVAHACSIAIGHAIYNWSGIPNQFCEEKMPTDVRDLIEEMENISI</sequence>